<name>A0AA90NKR1_9GAMM</name>
<accession>A0AA90NKR1</accession>
<dbReference type="EMBL" id="JASXSV010000004">
    <property type="protein sequence ID" value="MDP0588377.1"/>
    <property type="molecule type" value="Genomic_DNA"/>
</dbReference>
<comment type="caution">
    <text evidence="1">The sequence shown here is derived from an EMBL/GenBank/DDBJ whole genome shotgun (WGS) entry which is preliminary data.</text>
</comment>
<proteinExistence type="predicted"/>
<dbReference type="AlphaFoldDB" id="A0AA90NKR1"/>
<reference evidence="1 2" key="1">
    <citation type="journal article" date="2023" name="bioRxiv">
        <title>An intranuclear bacterial parasite of deep-sea mussels expresses apoptosis inhibitors acquired from its host.</title>
        <authorList>
            <person name="Gonzalez Porras M.A."/>
            <person name="Assie A."/>
            <person name="Tietjen M."/>
            <person name="Violette M."/>
            <person name="Kleiner M."/>
            <person name="Gruber-Vodicka H."/>
            <person name="Dubilier N."/>
            <person name="Leisch N."/>
        </authorList>
    </citation>
    <scope>NUCLEOTIDE SEQUENCE [LARGE SCALE GENOMIC DNA]</scope>
    <source>
        <strain evidence="1">IAP13</strain>
    </source>
</reference>
<dbReference type="PANTHER" id="PTHR35604:SF2">
    <property type="entry name" value="TRANSPOSASE INSH FOR INSERTION SEQUENCE ELEMENT IS5A-RELATED"/>
    <property type="match status" value="1"/>
</dbReference>
<evidence type="ECO:0000313" key="1">
    <source>
        <dbReference type="EMBL" id="MDP0588377.1"/>
    </source>
</evidence>
<protein>
    <recommendedName>
        <fullName evidence="3">Transposase InsH N-terminal domain-containing protein</fullName>
    </recommendedName>
</protein>
<evidence type="ECO:0000313" key="2">
    <source>
        <dbReference type="Proteomes" id="UP001178148"/>
    </source>
</evidence>
<gene>
    <name evidence="1" type="ORF">QS748_03960</name>
</gene>
<evidence type="ECO:0008006" key="3">
    <source>
        <dbReference type="Google" id="ProtNLM"/>
    </source>
</evidence>
<organism evidence="1 2">
    <name type="scientific">Candidatus Endonucleibacter bathymodioli</name>
    <dbReference type="NCBI Taxonomy" id="539814"/>
    <lineage>
        <taxon>Bacteria</taxon>
        <taxon>Pseudomonadati</taxon>
        <taxon>Pseudomonadota</taxon>
        <taxon>Gammaproteobacteria</taxon>
        <taxon>Oceanospirillales</taxon>
        <taxon>Endozoicomonadaceae</taxon>
        <taxon>Candidatus Endonucleibacter</taxon>
    </lineage>
</organism>
<keyword evidence="2" id="KW-1185">Reference proteome</keyword>
<sequence>MRRFAQLELLDAIPDETTILNFRRLIEKHQLSAIIFADINQYLVEKGIKVSQGSMVDATIIQAPSSTKNKDKKRDPD</sequence>
<dbReference type="Proteomes" id="UP001178148">
    <property type="component" value="Unassembled WGS sequence"/>
</dbReference>
<dbReference type="PANTHER" id="PTHR35604">
    <property type="entry name" value="TRANSPOSASE INSH FOR INSERTION SEQUENCE ELEMENT IS5A-RELATED"/>
    <property type="match status" value="1"/>
</dbReference>